<evidence type="ECO:0000313" key="2">
    <source>
        <dbReference type="Proteomes" id="UP000799330"/>
    </source>
</evidence>
<evidence type="ECO:0008006" key="3">
    <source>
        <dbReference type="Google" id="ProtNLM"/>
    </source>
</evidence>
<gene>
    <name evidence="1" type="ORF">GPJ16_03570</name>
</gene>
<protein>
    <recommendedName>
        <fullName evidence="3">Transposase</fullName>
    </recommendedName>
</protein>
<comment type="caution">
    <text evidence="1">The sequence shown here is derived from an EMBL/GenBank/DDBJ whole genome shotgun (WGS) entry which is preliminary data.</text>
</comment>
<accession>A0A966FX05</accession>
<dbReference type="Proteomes" id="UP000799330">
    <property type="component" value="Unassembled WGS sequence"/>
</dbReference>
<organism evidence="1 2">
    <name type="scientific">Microcystis aeruginosa G11-04</name>
    <dbReference type="NCBI Taxonomy" id="2685956"/>
    <lineage>
        <taxon>Bacteria</taxon>
        <taxon>Bacillati</taxon>
        <taxon>Cyanobacteriota</taxon>
        <taxon>Cyanophyceae</taxon>
        <taxon>Oscillatoriophycideae</taxon>
        <taxon>Chroococcales</taxon>
        <taxon>Microcystaceae</taxon>
        <taxon>Microcystis</taxon>
    </lineage>
</organism>
<dbReference type="EMBL" id="JAADAI010000029">
    <property type="protein sequence ID" value="NCS56074.1"/>
    <property type="molecule type" value="Genomic_DNA"/>
</dbReference>
<reference evidence="1" key="1">
    <citation type="journal article" date="2019" name="Mol. Ecol.">
        <title>Genome evolution and host-microbiome shifts correspond with intraspecific niche divergence within harmful algal bloom-forming Microcystis aeruginosa.</title>
        <authorList>
            <person name="Jackrel S.L."/>
            <person name="White J.D."/>
            <person name="Evans J.T."/>
            <person name="Buffin K."/>
            <person name="Hayden K."/>
            <person name="Sarnelle O."/>
            <person name="Denef V.J."/>
        </authorList>
    </citation>
    <scope>NUCLEOTIDE SEQUENCE</scope>
    <source>
        <strain evidence="1">G11-04</strain>
    </source>
</reference>
<name>A0A966FX05_MICAE</name>
<dbReference type="AlphaFoldDB" id="A0A966FX05"/>
<evidence type="ECO:0000313" key="1">
    <source>
        <dbReference type="EMBL" id="NCS56074.1"/>
    </source>
</evidence>
<proteinExistence type="predicted"/>
<sequence length="53" mass="6179">MKQQLTQILGLKGVIVKSHKVVEQSIILEVEKESKIAFCPRCYQKSRRLHQKT</sequence>